<keyword evidence="4" id="KW-1185">Reference proteome</keyword>
<dbReference type="EMBL" id="MF185002">
    <property type="protein sequence ID" value="AST09893.1"/>
    <property type="molecule type" value="Genomic_DNA"/>
</dbReference>
<feature type="region of interest" description="Disordered" evidence="1">
    <location>
        <begin position="31"/>
        <end position="68"/>
    </location>
</feature>
<reference evidence="2" key="1">
    <citation type="journal article" date="2017" name="Arch. Virol.">
        <title>A novel grablovirus from non-cultivated grapevine (Vitis sp.) in North America.</title>
        <authorList>
            <person name="Perry K.L."/>
            <person name="McLane H."/>
            <person name="Thompson J.R."/>
            <person name="Fuchs M."/>
        </authorList>
    </citation>
    <scope>NUCLEOTIDE SEQUENCE [LARGE SCALE GENOMIC DNA]</scope>
    <source>
        <strain evidence="2">WVV1-NY1298</strain>
        <strain evidence="3">WVV1-NY1466</strain>
    </source>
</reference>
<protein>
    <submittedName>
        <fullName evidence="2">C3</fullName>
    </submittedName>
</protein>
<dbReference type="Proteomes" id="UP000297204">
    <property type="component" value="Segment"/>
</dbReference>
<accession>A0A223FPI3</accession>
<evidence type="ECO:0000313" key="3">
    <source>
        <dbReference type="EMBL" id="AST09923.1"/>
    </source>
</evidence>
<dbReference type="RefSeq" id="YP_010790469.1">
    <property type="nucleotide sequence ID" value="NC_075437.1"/>
</dbReference>
<dbReference type="EMBL" id="MF185007">
    <property type="protein sequence ID" value="AST09923.1"/>
    <property type="molecule type" value="Genomic_DNA"/>
</dbReference>
<evidence type="ECO:0000313" key="4">
    <source>
        <dbReference type="Proteomes" id="UP000297204"/>
    </source>
</evidence>
<dbReference type="GeneID" id="80527863"/>
<evidence type="ECO:0000256" key="1">
    <source>
        <dbReference type="SAM" id="MobiDB-lite"/>
    </source>
</evidence>
<evidence type="ECO:0000313" key="2">
    <source>
        <dbReference type="EMBL" id="AST09893.1"/>
    </source>
</evidence>
<feature type="compositionally biased region" description="Polar residues" evidence="1">
    <location>
        <begin position="33"/>
        <end position="65"/>
    </location>
</feature>
<name>A0A223FPI3_9GEMI</name>
<organism evidence="2">
    <name type="scientific">Wild vitis virus 1</name>
    <dbReference type="NCBI Taxonomy" id="2025352"/>
    <lineage>
        <taxon>Viruses</taxon>
        <taxon>Monodnaviria</taxon>
        <taxon>Shotokuvirae</taxon>
        <taxon>Cressdnaviricota</taxon>
        <taxon>Repensiviricetes</taxon>
        <taxon>Geplafuvirales</taxon>
        <taxon>Geminiviridae</taxon>
        <taxon>Grablovirus</taxon>
        <taxon>Grablovirus silvestris</taxon>
        <taxon>Wild Vitis latent virus</taxon>
    </lineage>
</organism>
<sequence length="159" mass="17801">MASHTYTPCSSSSGARRFVIQNTLTSPYRLIPITQTSPNPETLKTSTTTSERMEIQQNPAQNPTEPEQDTEIERLISENTYVPPPTNTSSWNSLETIIPTSTPSIYNDLNMLLIKHGLQSLPPMPANSTLSITCHQKLMIGSKQNYTWYVKMQPENTDA</sequence>
<proteinExistence type="predicted"/>
<dbReference type="KEGG" id="vg:80527863"/>